<dbReference type="CDD" id="cd02000">
    <property type="entry name" value="TPP_E1_PDC_ADC_BCADC"/>
    <property type="match status" value="1"/>
</dbReference>
<dbReference type="SUPFAM" id="SSF52518">
    <property type="entry name" value="Thiamin diphosphate-binding fold (THDP-binding)"/>
    <property type="match status" value="1"/>
</dbReference>
<name>A0A8U0HZB3_9EURY</name>
<feature type="domain" description="Dehydrogenase E1 component" evidence="3">
    <location>
        <begin position="40"/>
        <end position="320"/>
    </location>
</feature>
<dbReference type="RefSeq" id="WP_248652498.1">
    <property type="nucleotide sequence ID" value="NZ_CP096660.1"/>
</dbReference>
<dbReference type="Proteomes" id="UP000830729">
    <property type="component" value="Plasmid unnamed1"/>
</dbReference>
<dbReference type="PANTHER" id="PTHR43380">
    <property type="entry name" value="2-OXOISOVALERATE DEHYDROGENASE SUBUNIT ALPHA, MITOCHONDRIAL"/>
    <property type="match status" value="1"/>
</dbReference>
<organism evidence="4 5">
    <name type="scientific">Halorussus limi</name>
    <dbReference type="NCBI Taxonomy" id="2938695"/>
    <lineage>
        <taxon>Archaea</taxon>
        <taxon>Methanobacteriati</taxon>
        <taxon>Methanobacteriota</taxon>
        <taxon>Stenosarchaea group</taxon>
        <taxon>Halobacteria</taxon>
        <taxon>Halobacteriales</taxon>
        <taxon>Haladaptataceae</taxon>
        <taxon>Halorussus</taxon>
    </lineage>
</organism>
<accession>A0A8U0HZB3</accession>
<dbReference type="InterPro" id="IPR001017">
    <property type="entry name" value="DH_E1"/>
</dbReference>
<dbReference type="GO" id="GO:0016624">
    <property type="term" value="F:oxidoreductase activity, acting on the aldehyde or oxo group of donors, disulfide as acceptor"/>
    <property type="evidence" value="ECO:0007669"/>
    <property type="project" value="InterPro"/>
</dbReference>
<reference evidence="4 5" key="1">
    <citation type="submission" date="2022-04" db="EMBL/GenBank/DDBJ databases">
        <title>Diverse halophilic archaea isolated from saline environments.</title>
        <authorList>
            <person name="Cui H.-L."/>
        </authorList>
    </citation>
    <scope>NUCLEOTIDE SEQUENCE [LARGE SCALE GENOMIC DNA]</scope>
    <source>
        <strain evidence="4 5">XZYJT49</strain>
        <plasmid evidence="4 5">unnamed1</plasmid>
    </source>
</reference>
<dbReference type="GeneID" id="72187552"/>
<dbReference type="AlphaFoldDB" id="A0A8U0HZB3"/>
<keyword evidence="4" id="KW-0614">Plasmid</keyword>
<dbReference type="InterPro" id="IPR029061">
    <property type="entry name" value="THDP-binding"/>
</dbReference>
<dbReference type="InterPro" id="IPR017596">
    <property type="entry name" value="PdhA/BkdA"/>
</dbReference>
<protein>
    <submittedName>
        <fullName evidence="4">Pyruvate dehydrogenase (Acetyl-transferring) E1 component subunit alpha</fullName>
    </submittedName>
</protein>
<feature type="compositionally biased region" description="Acidic residues" evidence="2">
    <location>
        <begin position="387"/>
        <end position="405"/>
    </location>
</feature>
<dbReference type="PANTHER" id="PTHR43380:SF1">
    <property type="entry name" value="2-OXOISOVALERATE DEHYDROGENASE SUBUNIT ALPHA, MITOCHONDRIAL"/>
    <property type="match status" value="1"/>
</dbReference>
<dbReference type="InterPro" id="IPR050771">
    <property type="entry name" value="Alpha-ketoacid_DH_E1_comp"/>
</dbReference>
<keyword evidence="5" id="KW-1185">Reference proteome</keyword>
<sequence>MVREQVAEFSVEYVQALDEEGNADEAELPDVSDDELLELYRLMRLSRRTDERAVALQRRGESGTYAPGTGQEAAQVGSAIALEPDEWMVPSFRESAAFLTRGAPVHRLLWYAMGMEEGAEVADANFPPAIPVGTQPLHAAGIGWGHEISGERKAALTYFGDGATSEGDVYEAMNVAGALDAHAVFFCQNNQWAISTPRETQTRTETLAQKAVAAGIEGVQVDGNDVLGVLSVARDALETAREGDPVFVEALTFRRSMHTTSDDPSVYRTEEQESEWEARDPIVRFEAYLRDEGLLDDDRVERITDEIEELLADEIDRAKEGRDRVVPAEMFDHVFAETPPELQRQRETFRREEGDGEVATAEEGMSGEERAAGGEVTGRGDVREDRETAEDSETSEDEEVSDRGE</sequence>
<evidence type="ECO:0000256" key="2">
    <source>
        <dbReference type="SAM" id="MobiDB-lite"/>
    </source>
</evidence>
<dbReference type="GO" id="GO:0044272">
    <property type="term" value="P:sulfur compound biosynthetic process"/>
    <property type="evidence" value="ECO:0007669"/>
    <property type="project" value="UniProtKB-ARBA"/>
</dbReference>
<keyword evidence="1" id="KW-0560">Oxidoreductase</keyword>
<dbReference type="Gene3D" id="3.40.50.970">
    <property type="match status" value="1"/>
</dbReference>
<proteinExistence type="predicted"/>
<feature type="compositionally biased region" description="Basic and acidic residues" evidence="2">
    <location>
        <begin position="367"/>
        <end position="386"/>
    </location>
</feature>
<dbReference type="NCBIfam" id="TIGR03181">
    <property type="entry name" value="PDH_E1_alph_x"/>
    <property type="match status" value="1"/>
</dbReference>
<keyword evidence="4" id="KW-0670">Pyruvate</keyword>
<dbReference type="GO" id="GO:0009083">
    <property type="term" value="P:branched-chain amino acid catabolic process"/>
    <property type="evidence" value="ECO:0007669"/>
    <property type="project" value="TreeGrafter"/>
</dbReference>
<dbReference type="KEGG" id="halx:M0R89_20095"/>
<evidence type="ECO:0000256" key="1">
    <source>
        <dbReference type="ARBA" id="ARBA00023002"/>
    </source>
</evidence>
<evidence type="ECO:0000259" key="3">
    <source>
        <dbReference type="Pfam" id="PF00676"/>
    </source>
</evidence>
<dbReference type="Pfam" id="PF00676">
    <property type="entry name" value="E1_dh"/>
    <property type="match status" value="1"/>
</dbReference>
<feature type="region of interest" description="Disordered" evidence="2">
    <location>
        <begin position="346"/>
        <end position="405"/>
    </location>
</feature>
<gene>
    <name evidence="4" type="primary">pdhA</name>
    <name evidence="4" type="ORF">M0R89_20095</name>
</gene>
<dbReference type="EMBL" id="CP096660">
    <property type="protein sequence ID" value="UPV76465.1"/>
    <property type="molecule type" value="Genomic_DNA"/>
</dbReference>
<geneLocation type="plasmid" evidence="4 5">
    <name>unnamed1</name>
</geneLocation>
<evidence type="ECO:0000313" key="5">
    <source>
        <dbReference type="Proteomes" id="UP000830729"/>
    </source>
</evidence>
<evidence type="ECO:0000313" key="4">
    <source>
        <dbReference type="EMBL" id="UPV76465.1"/>
    </source>
</evidence>